<feature type="transmembrane region" description="Helical" evidence="1">
    <location>
        <begin position="12"/>
        <end position="29"/>
    </location>
</feature>
<name>A0A1R4IUW4_9MICO</name>
<accession>A0A1R4IUW4</accession>
<dbReference type="EMBL" id="FUKO01000012">
    <property type="protein sequence ID" value="SJN23113.1"/>
    <property type="molecule type" value="Genomic_DNA"/>
</dbReference>
<evidence type="ECO:0000313" key="4">
    <source>
        <dbReference type="Proteomes" id="UP000196320"/>
    </source>
</evidence>
<protein>
    <recommendedName>
        <fullName evidence="2">SPW repeat-containing integral membrane domain-containing protein</fullName>
    </recommendedName>
</protein>
<dbReference type="OrthoDB" id="129082at2"/>
<sequence length="129" mass="13891">MRFIPTKVHGVLDYLVGIALIAAPWLFGFSSVGGAAVIIPIILGIGLIIYSLFTRYEWGPFGLIPMPVHLVFDIVASVFLALSPWIFGFAGEALNVWLPHIVVGITVVIVVLFSKPTPEKVHGPAARTA</sequence>
<feature type="transmembrane region" description="Helical" evidence="1">
    <location>
        <begin position="96"/>
        <end position="113"/>
    </location>
</feature>
<evidence type="ECO:0000256" key="1">
    <source>
        <dbReference type="SAM" id="Phobius"/>
    </source>
</evidence>
<reference evidence="3 4" key="1">
    <citation type="submission" date="2017-02" db="EMBL/GenBank/DDBJ databases">
        <authorList>
            <person name="Peterson S.W."/>
        </authorList>
    </citation>
    <scope>NUCLEOTIDE SEQUENCE [LARGE SCALE GENOMIC DNA]</scope>
    <source>
        <strain evidence="3 4">B Mb 05.01</strain>
    </source>
</reference>
<dbReference type="InterPro" id="IPR005530">
    <property type="entry name" value="SPW"/>
</dbReference>
<keyword evidence="4" id="KW-1185">Reference proteome</keyword>
<gene>
    <name evidence="3" type="ORF">FM104_03890</name>
</gene>
<evidence type="ECO:0000313" key="3">
    <source>
        <dbReference type="EMBL" id="SJN23113.1"/>
    </source>
</evidence>
<dbReference type="AlphaFoldDB" id="A0A1R4IUW4"/>
<feature type="transmembrane region" description="Helical" evidence="1">
    <location>
        <begin position="68"/>
        <end position="90"/>
    </location>
</feature>
<keyword evidence="1" id="KW-0812">Transmembrane</keyword>
<dbReference type="RefSeq" id="WP_087130153.1">
    <property type="nucleotide sequence ID" value="NZ_FUKO01000012.1"/>
</dbReference>
<organism evidence="3 4">
    <name type="scientific">Microbacterium esteraromaticum</name>
    <dbReference type="NCBI Taxonomy" id="57043"/>
    <lineage>
        <taxon>Bacteria</taxon>
        <taxon>Bacillati</taxon>
        <taxon>Actinomycetota</taxon>
        <taxon>Actinomycetes</taxon>
        <taxon>Micrococcales</taxon>
        <taxon>Microbacteriaceae</taxon>
        <taxon>Microbacterium</taxon>
    </lineage>
</organism>
<feature type="domain" description="SPW repeat-containing integral membrane" evidence="2">
    <location>
        <begin position="9"/>
        <end position="110"/>
    </location>
</feature>
<dbReference type="Pfam" id="PF03779">
    <property type="entry name" value="SPW"/>
    <property type="match status" value="1"/>
</dbReference>
<feature type="transmembrane region" description="Helical" evidence="1">
    <location>
        <begin position="35"/>
        <end position="56"/>
    </location>
</feature>
<keyword evidence="1" id="KW-1133">Transmembrane helix</keyword>
<dbReference type="Proteomes" id="UP000196320">
    <property type="component" value="Unassembled WGS sequence"/>
</dbReference>
<proteinExistence type="predicted"/>
<evidence type="ECO:0000259" key="2">
    <source>
        <dbReference type="Pfam" id="PF03779"/>
    </source>
</evidence>
<keyword evidence="1" id="KW-0472">Membrane</keyword>